<protein>
    <recommendedName>
        <fullName evidence="3">DNA-3-methyladenine glycosylase II</fullName>
        <ecNumber evidence="3">3.2.2.21</ecNumber>
    </recommendedName>
</protein>
<dbReference type="GO" id="GO:0006285">
    <property type="term" value="P:base-excision repair, AP site formation"/>
    <property type="evidence" value="ECO:0007669"/>
    <property type="project" value="TreeGrafter"/>
</dbReference>
<evidence type="ECO:0000313" key="12">
    <source>
        <dbReference type="EMBL" id="GIG36848.1"/>
    </source>
</evidence>
<dbReference type="EMBL" id="BONO01000016">
    <property type="protein sequence ID" value="GIG36848.1"/>
    <property type="molecule type" value="Genomic_DNA"/>
</dbReference>
<dbReference type="SMART" id="SM00478">
    <property type="entry name" value="ENDO3c"/>
    <property type="match status" value="1"/>
</dbReference>
<evidence type="ECO:0000256" key="10">
    <source>
        <dbReference type="SAM" id="MobiDB-lite"/>
    </source>
</evidence>
<dbReference type="PANTHER" id="PTHR43003">
    <property type="entry name" value="DNA-3-METHYLADENINE GLYCOSYLASE"/>
    <property type="match status" value="1"/>
</dbReference>
<dbReference type="GO" id="GO:0008270">
    <property type="term" value="F:zinc ion binding"/>
    <property type="evidence" value="ECO:0007669"/>
    <property type="project" value="InterPro"/>
</dbReference>
<dbReference type="InterPro" id="IPR018060">
    <property type="entry name" value="HTH_AraC"/>
</dbReference>
<evidence type="ECO:0000313" key="13">
    <source>
        <dbReference type="Proteomes" id="UP000642125"/>
    </source>
</evidence>
<accession>A0A919U362</accession>
<dbReference type="GO" id="GO:0008168">
    <property type="term" value="F:methyltransferase activity"/>
    <property type="evidence" value="ECO:0007669"/>
    <property type="project" value="UniProtKB-KW"/>
</dbReference>
<dbReference type="GO" id="GO:0032131">
    <property type="term" value="F:alkylated DNA binding"/>
    <property type="evidence" value="ECO:0007669"/>
    <property type="project" value="TreeGrafter"/>
</dbReference>
<keyword evidence="4" id="KW-0489">Methyltransferase</keyword>
<keyword evidence="9" id="KW-0234">DNA repair</keyword>
<dbReference type="InterPro" id="IPR011257">
    <property type="entry name" value="DNA_glycosylase"/>
</dbReference>
<evidence type="ECO:0000256" key="4">
    <source>
        <dbReference type="ARBA" id="ARBA00022603"/>
    </source>
</evidence>
<dbReference type="GO" id="GO:0003700">
    <property type="term" value="F:DNA-binding transcription factor activity"/>
    <property type="evidence" value="ECO:0007669"/>
    <property type="project" value="InterPro"/>
</dbReference>
<feature type="region of interest" description="Disordered" evidence="10">
    <location>
        <begin position="197"/>
        <end position="226"/>
    </location>
</feature>
<comment type="caution">
    <text evidence="12">The sequence shown here is derived from an EMBL/GenBank/DDBJ whole genome shotgun (WGS) entry which is preliminary data.</text>
</comment>
<dbReference type="InterPro" id="IPR037046">
    <property type="entry name" value="AlkA_N_sf"/>
</dbReference>
<evidence type="ECO:0000259" key="11">
    <source>
        <dbReference type="PROSITE" id="PS01124"/>
    </source>
</evidence>
<dbReference type="Pfam" id="PF06029">
    <property type="entry name" value="AlkA_N"/>
    <property type="match status" value="1"/>
</dbReference>
<evidence type="ECO:0000256" key="7">
    <source>
        <dbReference type="ARBA" id="ARBA00023159"/>
    </source>
</evidence>
<dbReference type="SMART" id="SM01009">
    <property type="entry name" value="AlkA_N"/>
    <property type="match status" value="1"/>
</dbReference>
<keyword evidence="5" id="KW-0227">DNA damage</keyword>
<dbReference type="Gene3D" id="1.10.1670.10">
    <property type="entry name" value="Helix-hairpin-Helix base-excision DNA repair enzymes (C-terminal)"/>
    <property type="match status" value="1"/>
</dbReference>
<proteinExistence type="predicted"/>
<dbReference type="InterPro" id="IPR009057">
    <property type="entry name" value="Homeodomain-like_sf"/>
</dbReference>
<dbReference type="GO" id="GO:0043916">
    <property type="term" value="F:DNA-7-methylguanine glycosylase activity"/>
    <property type="evidence" value="ECO:0007669"/>
    <property type="project" value="TreeGrafter"/>
</dbReference>
<evidence type="ECO:0000256" key="5">
    <source>
        <dbReference type="ARBA" id="ARBA00022763"/>
    </source>
</evidence>
<feature type="compositionally biased region" description="Low complexity" evidence="10">
    <location>
        <begin position="215"/>
        <end position="226"/>
    </location>
</feature>
<evidence type="ECO:0000256" key="8">
    <source>
        <dbReference type="ARBA" id="ARBA00023163"/>
    </source>
</evidence>
<dbReference type="EC" id="3.2.2.21" evidence="3"/>
<keyword evidence="13" id="KW-1185">Reference proteome</keyword>
<sequence length="551" mass="56443">MTAVAHARYAPGDPGFDERYRAIDARDTRFDGQFVTAVSSTGIYCRPSCPARTPRREHVTFYRTSAAAHEAGYRACKRCLPEATPGTPEWDLRRDAVGRAMRLIADGVLDRGGVAALAAELGYTPRHVHRMLVAELGAGPQALARARRAQTARALLVGTALPVTDVAFAAGFGSVRQFNDTVREVFAVRPSELRARARGAGVPDAGVPGAGSPTGAGSPAAAGAAVPGDAPAGAQVRLDLALPVRQPFDARGVLGFLAARAVAGVEVADLPDAGPLRYARTLALPHGPGAVEMVATADRAGAWRLALRLELASLADVGTAVARVRRLLDLDADPAAVDAALSADPALAPLVAATPGTRVPGTVDPAELVVRAIVGQQISVAAARGHLGRLAAVAGSPVASSIAGLERLFPTPAQVLAAVPPPVAGADPDPARPLRLPGRQVGAVLAAAAALADGTLPAHVGADPRRLRDGLVALPGVGPWTAAYVAMRVLGDPDAWLAGDVALVAGARAAGALDPDLPRAAAHRALAARAEAWAPWRSYAAMHLWRAAAAR</sequence>
<dbReference type="InterPro" id="IPR010316">
    <property type="entry name" value="AlkA_N"/>
</dbReference>
<evidence type="ECO:0000256" key="1">
    <source>
        <dbReference type="ARBA" id="ARBA00000086"/>
    </source>
</evidence>
<evidence type="ECO:0000256" key="3">
    <source>
        <dbReference type="ARBA" id="ARBA00012000"/>
    </source>
</evidence>
<keyword evidence="6" id="KW-0805">Transcription regulation</keyword>
<dbReference type="GO" id="GO:0005737">
    <property type="term" value="C:cytoplasm"/>
    <property type="evidence" value="ECO:0007669"/>
    <property type="project" value="TreeGrafter"/>
</dbReference>
<dbReference type="SUPFAM" id="SSF57884">
    <property type="entry name" value="Ada DNA repair protein, N-terminal domain (N-Ada 10)"/>
    <property type="match status" value="1"/>
</dbReference>
<evidence type="ECO:0000256" key="2">
    <source>
        <dbReference type="ARBA" id="ARBA00001947"/>
    </source>
</evidence>
<dbReference type="Pfam" id="PF02805">
    <property type="entry name" value="Ada_Zn_binding"/>
    <property type="match status" value="1"/>
</dbReference>
<dbReference type="Proteomes" id="UP000642125">
    <property type="component" value="Unassembled WGS sequence"/>
</dbReference>
<dbReference type="GO" id="GO:0006307">
    <property type="term" value="P:DNA alkylation repair"/>
    <property type="evidence" value="ECO:0007669"/>
    <property type="project" value="TreeGrafter"/>
</dbReference>
<dbReference type="InterPro" id="IPR035451">
    <property type="entry name" value="Ada-like_dom_sf"/>
</dbReference>
<gene>
    <name evidence="12" type="ORF">Cpa01nite_22290</name>
</gene>
<dbReference type="SMART" id="SM00342">
    <property type="entry name" value="HTH_ARAC"/>
    <property type="match status" value="1"/>
</dbReference>
<feature type="domain" description="HTH araC/xylS-type" evidence="11">
    <location>
        <begin position="98"/>
        <end position="196"/>
    </location>
</feature>
<reference evidence="12" key="1">
    <citation type="submission" date="2021-01" db="EMBL/GenBank/DDBJ databases">
        <title>Whole genome shotgun sequence of Cellulomonas pakistanensis NBRC 110800.</title>
        <authorList>
            <person name="Komaki H."/>
            <person name="Tamura T."/>
        </authorList>
    </citation>
    <scope>NUCLEOTIDE SEQUENCE</scope>
    <source>
        <strain evidence="12">NBRC 110800</strain>
    </source>
</reference>
<dbReference type="SUPFAM" id="SSF55945">
    <property type="entry name" value="TATA-box binding protein-like"/>
    <property type="match status" value="1"/>
</dbReference>
<dbReference type="PROSITE" id="PS01124">
    <property type="entry name" value="HTH_ARAC_FAMILY_2"/>
    <property type="match status" value="1"/>
</dbReference>
<dbReference type="PANTHER" id="PTHR43003:SF13">
    <property type="entry name" value="DNA-3-METHYLADENINE GLYCOSYLASE 2"/>
    <property type="match status" value="1"/>
</dbReference>
<comment type="catalytic activity">
    <reaction evidence="1">
        <text>Hydrolysis of alkylated DNA, releasing 3-methyladenine, 3-methylguanine, 7-methylguanine and 7-methyladenine.</text>
        <dbReference type="EC" id="3.2.2.21"/>
    </reaction>
</comment>
<dbReference type="Gene3D" id="3.40.10.10">
    <property type="entry name" value="DNA Methylphosphotriester Repair Domain"/>
    <property type="match status" value="1"/>
</dbReference>
<dbReference type="GO" id="GO:0043565">
    <property type="term" value="F:sequence-specific DNA binding"/>
    <property type="evidence" value="ECO:0007669"/>
    <property type="project" value="InterPro"/>
</dbReference>
<evidence type="ECO:0000256" key="6">
    <source>
        <dbReference type="ARBA" id="ARBA00023015"/>
    </source>
</evidence>
<dbReference type="InterPro" id="IPR004026">
    <property type="entry name" value="Ada_DNA_repair_Zn-bd"/>
</dbReference>
<dbReference type="GO" id="GO:0032993">
    <property type="term" value="C:protein-DNA complex"/>
    <property type="evidence" value="ECO:0007669"/>
    <property type="project" value="TreeGrafter"/>
</dbReference>
<dbReference type="SUPFAM" id="SSF46689">
    <property type="entry name" value="Homeodomain-like"/>
    <property type="match status" value="1"/>
</dbReference>
<evidence type="ECO:0000256" key="9">
    <source>
        <dbReference type="ARBA" id="ARBA00023204"/>
    </source>
</evidence>
<dbReference type="GO" id="GO:0008725">
    <property type="term" value="F:DNA-3-methyladenine glycosylase activity"/>
    <property type="evidence" value="ECO:0007669"/>
    <property type="project" value="TreeGrafter"/>
</dbReference>
<dbReference type="SUPFAM" id="SSF48150">
    <property type="entry name" value="DNA-glycosylase"/>
    <property type="match status" value="1"/>
</dbReference>
<keyword evidence="4" id="KW-0808">Transferase</keyword>
<dbReference type="AlphaFoldDB" id="A0A919U362"/>
<comment type="cofactor">
    <cofactor evidence="2">
        <name>Zn(2+)</name>
        <dbReference type="ChEBI" id="CHEBI:29105"/>
    </cofactor>
</comment>
<dbReference type="InterPro" id="IPR051912">
    <property type="entry name" value="Alkylbase_DNA_Glycosylase/TA"/>
</dbReference>
<organism evidence="12 13">
    <name type="scientific">Cellulomonas pakistanensis</name>
    <dbReference type="NCBI Taxonomy" id="992287"/>
    <lineage>
        <taxon>Bacteria</taxon>
        <taxon>Bacillati</taxon>
        <taxon>Actinomycetota</taxon>
        <taxon>Actinomycetes</taxon>
        <taxon>Micrococcales</taxon>
        <taxon>Cellulomonadaceae</taxon>
        <taxon>Cellulomonas</taxon>
    </lineage>
</organism>
<dbReference type="Gene3D" id="3.30.310.20">
    <property type="entry name" value="DNA-3-methyladenine glycosylase AlkA, N-terminal domain"/>
    <property type="match status" value="1"/>
</dbReference>
<dbReference type="GO" id="GO:0032259">
    <property type="term" value="P:methylation"/>
    <property type="evidence" value="ECO:0007669"/>
    <property type="project" value="UniProtKB-KW"/>
</dbReference>
<keyword evidence="7" id="KW-0010">Activator</keyword>
<dbReference type="InterPro" id="IPR023170">
    <property type="entry name" value="HhH_base_excis_C"/>
</dbReference>
<dbReference type="Gene3D" id="1.10.340.30">
    <property type="entry name" value="Hypothetical protein, domain 2"/>
    <property type="match status" value="1"/>
</dbReference>
<feature type="compositionally biased region" description="Low complexity" evidence="10">
    <location>
        <begin position="198"/>
        <end position="207"/>
    </location>
</feature>
<dbReference type="InterPro" id="IPR003265">
    <property type="entry name" value="HhH-GPD_domain"/>
</dbReference>
<name>A0A919U362_9CELL</name>
<keyword evidence="8" id="KW-0804">Transcription</keyword>
<dbReference type="RefSeq" id="WP_203668873.1">
    <property type="nucleotide sequence ID" value="NZ_BONO01000016.1"/>
</dbReference>
<dbReference type="Pfam" id="PF12833">
    <property type="entry name" value="HTH_18"/>
    <property type="match status" value="1"/>
</dbReference>
<dbReference type="Gene3D" id="1.10.10.60">
    <property type="entry name" value="Homeodomain-like"/>
    <property type="match status" value="1"/>
</dbReference>